<evidence type="ECO:0000256" key="6">
    <source>
        <dbReference type="SAM" id="MobiDB-lite"/>
    </source>
</evidence>
<feature type="transmembrane region" description="Helical" evidence="7">
    <location>
        <begin position="217"/>
        <end position="237"/>
    </location>
</feature>
<evidence type="ECO:0000256" key="1">
    <source>
        <dbReference type="ARBA" id="ARBA00004141"/>
    </source>
</evidence>
<dbReference type="InterPro" id="IPR052337">
    <property type="entry name" value="SAT4-like"/>
</dbReference>
<dbReference type="GO" id="GO:0016020">
    <property type="term" value="C:membrane"/>
    <property type="evidence" value="ECO:0007669"/>
    <property type="project" value="UniProtKB-SubCell"/>
</dbReference>
<evidence type="ECO:0000259" key="8">
    <source>
        <dbReference type="Pfam" id="PF20684"/>
    </source>
</evidence>
<keyword evidence="3 7" id="KW-1133">Transmembrane helix</keyword>
<dbReference type="Proteomes" id="UP000800200">
    <property type="component" value="Unassembled WGS sequence"/>
</dbReference>
<feature type="region of interest" description="Disordered" evidence="6">
    <location>
        <begin position="321"/>
        <end position="343"/>
    </location>
</feature>
<feature type="transmembrane region" description="Helical" evidence="7">
    <location>
        <begin position="137"/>
        <end position="157"/>
    </location>
</feature>
<feature type="transmembrane region" description="Helical" evidence="7">
    <location>
        <begin position="54"/>
        <end position="75"/>
    </location>
</feature>
<dbReference type="AlphaFoldDB" id="A0A6A6DGA1"/>
<organism evidence="9 10">
    <name type="scientific">Zopfia rhizophila CBS 207.26</name>
    <dbReference type="NCBI Taxonomy" id="1314779"/>
    <lineage>
        <taxon>Eukaryota</taxon>
        <taxon>Fungi</taxon>
        <taxon>Dikarya</taxon>
        <taxon>Ascomycota</taxon>
        <taxon>Pezizomycotina</taxon>
        <taxon>Dothideomycetes</taxon>
        <taxon>Dothideomycetes incertae sedis</taxon>
        <taxon>Zopfiaceae</taxon>
        <taxon>Zopfia</taxon>
    </lineage>
</organism>
<comment type="subcellular location">
    <subcellularLocation>
        <location evidence="1">Membrane</location>
        <topology evidence="1">Multi-pass membrane protein</topology>
    </subcellularLocation>
</comment>
<dbReference type="EMBL" id="ML994689">
    <property type="protein sequence ID" value="KAF2177422.1"/>
    <property type="molecule type" value="Genomic_DNA"/>
</dbReference>
<dbReference type="PANTHER" id="PTHR33048">
    <property type="entry name" value="PTH11-LIKE INTEGRAL MEMBRANE PROTEIN (AFU_ORTHOLOGUE AFUA_5G11245)"/>
    <property type="match status" value="1"/>
</dbReference>
<keyword evidence="2 7" id="KW-0812">Transmembrane</keyword>
<feature type="transmembrane region" description="Helical" evidence="7">
    <location>
        <begin position="107"/>
        <end position="125"/>
    </location>
</feature>
<evidence type="ECO:0000256" key="4">
    <source>
        <dbReference type="ARBA" id="ARBA00023136"/>
    </source>
</evidence>
<comment type="similarity">
    <text evidence="5">Belongs to the SAT4 family.</text>
</comment>
<reference evidence="9" key="1">
    <citation type="journal article" date="2020" name="Stud. Mycol.">
        <title>101 Dothideomycetes genomes: a test case for predicting lifestyles and emergence of pathogens.</title>
        <authorList>
            <person name="Haridas S."/>
            <person name="Albert R."/>
            <person name="Binder M."/>
            <person name="Bloem J."/>
            <person name="Labutti K."/>
            <person name="Salamov A."/>
            <person name="Andreopoulos B."/>
            <person name="Baker S."/>
            <person name="Barry K."/>
            <person name="Bills G."/>
            <person name="Bluhm B."/>
            <person name="Cannon C."/>
            <person name="Castanera R."/>
            <person name="Culley D."/>
            <person name="Daum C."/>
            <person name="Ezra D."/>
            <person name="Gonzalez J."/>
            <person name="Henrissat B."/>
            <person name="Kuo A."/>
            <person name="Liang C."/>
            <person name="Lipzen A."/>
            <person name="Lutzoni F."/>
            <person name="Magnuson J."/>
            <person name="Mondo S."/>
            <person name="Nolan M."/>
            <person name="Ohm R."/>
            <person name="Pangilinan J."/>
            <person name="Park H.-J."/>
            <person name="Ramirez L."/>
            <person name="Alfaro M."/>
            <person name="Sun H."/>
            <person name="Tritt A."/>
            <person name="Yoshinaga Y."/>
            <person name="Zwiers L.-H."/>
            <person name="Turgeon B."/>
            <person name="Goodwin S."/>
            <person name="Spatafora J."/>
            <person name="Crous P."/>
            <person name="Grigoriev I."/>
        </authorList>
    </citation>
    <scope>NUCLEOTIDE SEQUENCE</scope>
    <source>
        <strain evidence="9">CBS 207.26</strain>
    </source>
</reference>
<keyword evidence="10" id="KW-1185">Reference proteome</keyword>
<evidence type="ECO:0000256" key="5">
    <source>
        <dbReference type="ARBA" id="ARBA00038359"/>
    </source>
</evidence>
<evidence type="ECO:0000256" key="3">
    <source>
        <dbReference type="ARBA" id="ARBA00022989"/>
    </source>
</evidence>
<evidence type="ECO:0000313" key="9">
    <source>
        <dbReference type="EMBL" id="KAF2177422.1"/>
    </source>
</evidence>
<gene>
    <name evidence="9" type="ORF">K469DRAFT_603375</name>
</gene>
<evidence type="ECO:0000313" key="10">
    <source>
        <dbReference type="Proteomes" id="UP000800200"/>
    </source>
</evidence>
<dbReference type="OrthoDB" id="3529975at2759"/>
<feature type="transmembrane region" description="Helical" evidence="7">
    <location>
        <begin position="257"/>
        <end position="278"/>
    </location>
</feature>
<feature type="transmembrane region" description="Helical" evidence="7">
    <location>
        <begin position="20"/>
        <end position="42"/>
    </location>
</feature>
<evidence type="ECO:0000256" key="7">
    <source>
        <dbReference type="SAM" id="Phobius"/>
    </source>
</evidence>
<feature type="transmembrane region" description="Helical" evidence="7">
    <location>
        <begin position="186"/>
        <end position="205"/>
    </location>
</feature>
<accession>A0A6A6DGA1</accession>
<evidence type="ECO:0000256" key="2">
    <source>
        <dbReference type="ARBA" id="ARBA00022692"/>
    </source>
</evidence>
<keyword evidence="4 7" id="KW-0472">Membrane</keyword>
<sequence>MSAPAAYYSPEYLAEDIGPSILATSSLFIIFSTVFVALRYYARYLTQTKFGIEDVIIPFAWLAEVGICIVGILMVEKASTGRHIVLIEMTDPGKITIHYQGILVHEFLHLPAVAFSKLCVAFLYLRVFTNKFARIATYVLICLIFGTWVAYTIAAMFQCTPFAFNWDKTIPGGKCFNITVFSKSSSVPNIVTDVAVMLLPIRTVMDLKVSIGRRIGLLLIFLTGSVGIVASIIRTVVFSNIDALDDITFTNTQLVNWTIIEPGFYLLAACALSFKPLFSMVAKILHLESLLTHTRSLAGKHVTRASRNATASSGIHLGTIKSSHSGFKKTHTGQDLEDQEAETQWKSQGGLRVTVTKTTRLDVDVQSRDESFYLESPTESNHRPG</sequence>
<dbReference type="Pfam" id="PF20684">
    <property type="entry name" value="Fung_rhodopsin"/>
    <property type="match status" value="1"/>
</dbReference>
<dbReference type="InterPro" id="IPR049326">
    <property type="entry name" value="Rhodopsin_dom_fungi"/>
</dbReference>
<dbReference type="PANTHER" id="PTHR33048:SF47">
    <property type="entry name" value="INTEGRAL MEMBRANE PROTEIN-RELATED"/>
    <property type="match status" value="1"/>
</dbReference>
<proteinExistence type="inferred from homology"/>
<protein>
    <recommendedName>
        <fullName evidence="8">Rhodopsin domain-containing protein</fullName>
    </recommendedName>
</protein>
<feature type="domain" description="Rhodopsin" evidence="8">
    <location>
        <begin position="38"/>
        <end position="279"/>
    </location>
</feature>
<name>A0A6A6DGA1_9PEZI</name>